<evidence type="ECO:0008006" key="4">
    <source>
        <dbReference type="Google" id="ProtNLM"/>
    </source>
</evidence>
<dbReference type="STRING" id="551991.SAMN05192529_103204"/>
<name>A0A1H3WQW8_9BACT</name>
<proteinExistence type="predicted"/>
<dbReference type="Gene3D" id="1.25.40.10">
    <property type="entry name" value="Tetratricopeptide repeat domain"/>
    <property type="match status" value="1"/>
</dbReference>
<dbReference type="OrthoDB" id="1522549at2"/>
<dbReference type="InterPro" id="IPR011990">
    <property type="entry name" value="TPR-like_helical_dom_sf"/>
</dbReference>
<evidence type="ECO:0000256" key="1">
    <source>
        <dbReference type="SAM" id="MobiDB-lite"/>
    </source>
</evidence>
<feature type="region of interest" description="Disordered" evidence="1">
    <location>
        <begin position="939"/>
        <end position="985"/>
    </location>
</feature>
<evidence type="ECO:0000313" key="3">
    <source>
        <dbReference type="Proteomes" id="UP000199041"/>
    </source>
</evidence>
<protein>
    <recommendedName>
        <fullName evidence="4">Tetratricopeptide repeat-containing protein</fullName>
    </recommendedName>
</protein>
<accession>A0A1H3WQW8</accession>
<dbReference type="Proteomes" id="UP000199041">
    <property type="component" value="Unassembled WGS sequence"/>
</dbReference>
<keyword evidence="3" id="KW-1185">Reference proteome</keyword>
<feature type="region of interest" description="Disordered" evidence="1">
    <location>
        <begin position="528"/>
        <end position="548"/>
    </location>
</feature>
<dbReference type="AlphaFoldDB" id="A0A1H3WQW8"/>
<dbReference type="RefSeq" id="WP_091394195.1">
    <property type="nucleotide sequence ID" value="NZ_FNQY01000003.1"/>
</dbReference>
<reference evidence="2 3" key="1">
    <citation type="submission" date="2016-10" db="EMBL/GenBank/DDBJ databases">
        <authorList>
            <person name="de Groot N.N."/>
        </authorList>
    </citation>
    <scope>NUCLEOTIDE SEQUENCE [LARGE SCALE GENOMIC DNA]</scope>
    <source>
        <strain evidence="2 3">Vu-144</strain>
    </source>
</reference>
<sequence length="1140" mass="127873">MGLLAKAWVGTAAKSSNNTGHWMSQKRKCLAGLFKCALLTLLLLCSVRDLYAQPGTTINLTSIKPAEFAKKLLRSEKTGYGPLGKFQQLMQNTFTRFNYLYNANERLKAIMDQAITAYSEDYNQLLSYYPYDSKRLATNPFLDSVIQHATAGILLHDLRNQYVDELYFLLGKAYYYQQKYDTAHEVFQYLNYAFAPKDDGYDLPIGSNISKVKDQFTILNPEHKGISKNSYARKERRNDGLIWQVKNYIQSGDYVQAGVLLGYVEKDSLLPKRLVPLVAETHGFLFYRLKAYDSAASYLVKTDFDGYKRSVRPRMYYLTGQLYALGRDSVEAARWFAKAKNSALDPLLSIYSALAEASMQPQRQPVALMPDARQSHTALLEKLSRKEKFHRYKDVIYYAEGAIQIAQNHTQEAETLLLSSLAAGKKITPPNDWQKSRTYFALANLAYQDNRFFEASGFYDSVSSGDLTTSRERQDLQERMGPLNQVAQQLDSVYFQDSLQKLAGLPQNDRMQILKEKARDIRKTIARKQSEAEGNQINPAIRKPPSTTPTTLFPQSQGSAAIWYFNNLSLKNSGYQLFKQKFGNRPNVDNWQRLSAINGTARAPGKSGTSSDLLSGLNPDGSLKLDSSNIQAEDLLKDLPLTAEALRLSNQKIATALFMAGQTLQNTMENFTGALYVYDSLNRRFPAWDSTDLLLYNKYICWLLLGKKEQADKTLGQLAAGYPRSSWLQKIKAQDSLLSPVKETSLQNQATYAYNEVYQLFVAGAFAKADSLKQIADKKYGRFYWTPQLLYIEAIYDIDRQKDSLATQKLGYLIQHFSSSPIKPQAQHLLNILKRRGEIEAYLRQLVITPAGQLQNSRLARLEAAAAQLADQRERRIGLLRNQKILNLTDSTAQKAEQLAGAVSNQHGLIGIKAPDSLKVAKGDSLQVAATSIPALATNKPAGPDSTKVAINQGIPPVEQPPVKDSSVQVNNLPPTHPDNTDTSLVAEKPAPQEILPAASKTETAPAAKGEQTIGGFTFNPAAPQYVTVILHKVAPVFASEATNAFNRYNLLAFEHEKWPVDHLQTIEQTDMVQIGPFKDYASAQSYLKQIQEVAASTFLSWLTPDKYEYIIISPQNTNKLKSPEDLRNYQAAYRQFEAK</sequence>
<organism evidence="2 3">
    <name type="scientific">Arachidicoccus rhizosphaerae</name>
    <dbReference type="NCBI Taxonomy" id="551991"/>
    <lineage>
        <taxon>Bacteria</taxon>
        <taxon>Pseudomonadati</taxon>
        <taxon>Bacteroidota</taxon>
        <taxon>Chitinophagia</taxon>
        <taxon>Chitinophagales</taxon>
        <taxon>Chitinophagaceae</taxon>
        <taxon>Arachidicoccus</taxon>
    </lineage>
</organism>
<gene>
    <name evidence="2" type="ORF">SAMN05192529_103204</name>
</gene>
<evidence type="ECO:0000313" key="2">
    <source>
        <dbReference type="EMBL" id="SDZ89151.1"/>
    </source>
</evidence>
<dbReference type="EMBL" id="FNQY01000003">
    <property type="protein sequence ID" value="SDZ89151.1"/>
    <property type="molecule type" value="Genomic_DNA"/>
</dbReference>